<feature type="transmembrane region" description="Helical" evidence="13">
    <location>
        <begin position="322"/>
        <end position="343"/>
    </location>
</feature>
<evidence type="ECO:0000256" key="9">
    <source>
        <dbReference type="ARBA" id="ARBA00022989"/>
    </source>
</evidence>
<dbReference type="GO" id="GO:0004376">
    <property type="term" value="F:GPI mannosyltransferase activity"/>
    <property type="evidence" value="ECO:0007669"/>
    <property type="project" value="InterPro"/>
</dbReference>
<evidence type="ECO:0000256" key="10">
    <source>
        <dbReference type="ARBA" id="ARBA00023136"/>
    </source>
</evidence>
<dbReference type="EC" id="2.4.1.-" evidence="13"/>
<evidence type="ECO:0000256" key="8">
    <source>
        <dbReference type="ARBA" id="ARBA00022824"/>
    </source>
</evidence>
<reference evidence="14" key="1">
    <citation type="submission" date="2025-08" db="UniProtKB">
        <authorList>
            <consortium name="Ensembl"/>
        </authorList>
    </citation>
    <scope>IDENTIFICATION</scope>
</reference>
<comment type="function">
    <text evidence="11 13">Catalytic subunit of the glycosylphosphatidylinositol-mannosyltransferase I complex which catalyzes the transfer of the first mannose, via an alpha-1,4 bond from a dolichol-phosphate-mannose (Dol-P-Man) to the glucosaminyl acyl phosphatidylinositol (GlcN-(acyl)PI) intermediate to generate alpha-D-Man-(1-&gt;4)-alpha-D-GlcN-(1-&gt;6)-(1-radyl,2-acyl-sn-glycero-3-phospho)-2-acyl-inositol and participates in the sixth step of the glycosylphosphatidylinositol-anchor biosynthesis.</text>
</comment>
<evidence type="ECO:0000256" key="7">
    <source>
        <dbReference type="ARBA" id="ARBA00022692"/>
    </source>
</evidence>
<comment type="subcellular location">
    <subcellularLocation>
        <location evidence="1 13">Endoplasmic reticulum membrane</location>
        <topology evidence="1 13">Multi-pass membrane protein</topology>
    </subcellularLocation>
</comment>
<evidence type="ECO:0000256" key="2">
    <source>
        <dbReference type="ARBA" id="ARBA00004687"/>
    </source>
</evidence>
<dbReference type="Ensembl" id="ENSLLET00000033295.1">
    <property type="protein sequence ID" value="ENSLLEP00000032074.1"/>
    <property type="gene ID" value="ENSLLEG00000020327.1"/>
</dbReference>
<dbReference type="Proteomes" id="UP000694569">
    <property type="component" value="Unplaced"/>
</dbReference>
<comment type="similarity">
    <text evidence="3 13">Belongs to the PIGM family.</text>
</comment>
<dbReference type="InterPro" id="IPR007704">
    <property type="entry name" value="PIG-M"/>
</dbReference>
<reference evidence="14" key="2">
    <citation type="submission" date="2025-09" db="UniProtKB">
        <authorList>
            <consortium name="Ensembl"/>
        </authorList>
    </citation>
    <scope>IDENTIFICATION</scope>
</reference>
<keyword evidence="4 13" id="KW-0337">GPI-anchor biosynthesis</keyword>
<keyword evidence="15" id="KW-1185">Reference proteome</keyword>
<evidence type="ECO:0000256" key="11">
    <source>
        <dbReference type="ARBA" id="ARBA00093408"/>
    </source>
</evidence>
<evidence type="ECO:0000313" key="15">
    <source>
        <dbReference type="Proteomes" id="UP000694569"/>
    </source>
</evidence>
<dbReference type="GO" id="GO:0005789">
    <property type="term" value="C:endoplasmic reticulum membrane"/>
    <property type="evidence" value="ECO:0007669"/>
    <property type="project" value="UniProtKB-SubCell"/>
</dbReference>
<evidence type="ECO:0000256" key="1">
    <source>
        <dbReference type="ARBA" id="ARBA00004477"/>
    </source>
</evidence>
<feature type="transmembrane region" description="Helical" evidence="13">
    <location>
        <begin position="232"/>
        <end position="254"/>
    </location>
</feature>
<proteinExistence type="inferred from homology"/>
<evidence type="ECO:0000256" key="5">
    <source>
        <dbReference type="ARBA" id="ARBA00022676"/>
    </source>
</evidence>
<sequence>MKTQDALMFRVIPRKILEKTWLVFLIAFLVRVALVLYGVYQDWTMMVKYTDIDYHVFNDAARYVTQGQSPYQRATYRYTPLLAWILTPNIYLTELFGKFLFVCCDLIAAFLIHSILLLRGLEGISATIYSTVWLFNPLPMAVSSRGNAESVLAVLVLSALYYVHKHHIVKAALIYGLSVHMKIYPVTYMLPIVLWLQTRSSPDAVAKVTSEQEHQYFQLAWHLFLRLLNRDVLLFGTITVLTVALLTFTFYFSYGWDFLEHTYLYHLTRRDIRHNFSPYFYMLYLTTESEWSFSLGLVAFLPQMLLLIVVSFAYYKDLTFCCFLHTAIFVSFNKVCTSQYFLWYLCLLPLVMPGLKMSLCYGFFLLMLWFFGQAVWLAPAYFLEFEGQNTFLLIWTAGLLFLLINSWILVEIITKYQTENVPKLKQH</sequence>
<organism evidence="14 15">
    <name type="scientific">Leptobrachium leishanense</name>
    <name type="common">Leishan spiny toad</name>
    <dbReference type="NCBI Taxonomy" id="445787"/>
    <lineage>
        <taxon>Eukaryota</taxon>
        <taxon>Metazoa</taxon>
        <taxon>Chordata</taxon>
        <taxon>Craniata</taxon>
        <taxon>Vertebrata</taxon>
        <taxon>Euteleostomi</taxon>
        <taxon>Amphibia</taxon>
        <taxon>Batrachia</taxon>
        <taxon>Anura</taxon>
        <taxon>Pelobatoidea</taxon>
        <taxon>Megophryidae</taxon>
        <taxon>Leptobrachium</taxon>
    </lineage>
</organism>
<dbReference type="GO" id="GO:0006506">
    <property type="term" value="P:GPI anchor biosynthetic process"/>
    <property type="evidence" value="ECO:0007669"/>
    <property type="project" value="UniProtKB-UniPathway"/>
</dbReference>
<protein>
    <recommendedName>
        <fullName evidence="12 13">GPI alpha-1,4-mannosyltransferase I, catalytic subunit</fullName>
        <ecNumber evidence="13">2.4.1.-</ecNumber>
    </recommendedName>
    <alternativeName>
        <fullName evidence="13">GPI mannosyltransferase I</fullName>
    </alternativeName>
</protein>
<keyword evidence="5 13" id="KW-0328">Glycosyltransferase</keyword>
<feature type="transmembrane region" description="Helical" evidence="13">
    <location>
        <begin position="21"/>
        <end position="40"/>
    </location>
</feature>
<evidence type="ECO:0000256" key="6">
    <source>
        <dbReference type="ARBA" id="ARBA00022679"/>
    </source>
</evidence>
<dbReference type="PANTHER" id="PTHR12886">
    <property type="entry name" value="PIG-M MANNOSYLTRANSFERASE"/>
    <property type="match status" value="1"/>
</dbReference>
<evidence type="ECO:0000313" key="14">
    <source>
        <dbReference type="Ensembl" id="ENSLLEP00000032074.1"/>
    </source>
</evidence>
<dbReference type="GO" id="GO:1990529">
    <property type="term" value="C:glycosylphosphatidylinositol-mannosyltransferase I complex"/>
    <property type="evidence" value="ECO:0007669"/>
    <property type="project" value="TreeGrafter"/>
</dbReference>
<dbReference type="GeneTree" id="ENSGT00390000017728"/>
<keyword evidence="8 13" id="KW-0256">Endoplasmic reticulum</keyword>
<evidence type="ECO:0000256" key="3">
    <source>
        <dbReference type="ARBA" id="ARBA00011071"/>
    </source>
</evidence>
<keyword evidence="10 13" id="KW-0472">Membrane</keyword>
<comment type="caution">
    <text evidence="13">Lacks conserved residue(s) required for the propagation of feature annotation.</text>
</comment>
<keyword evidence="6 13" id="KW-0808">Transferase</keyword>
<keyword evidence="9 13" id="KW-1133">Transmembrane helix</keyword>
<feature type="transmembrane region" description="Helical" evidence="13">
    <location>
        <begin position="390"/>
        <end position="410"/>
    </location>
</feature>
<dbReference type="AlphaFoldDB" id="A0A8C5Q5J3"/>
<dbReference type="OrthoDB" id="1741594at2759"/>
<dbReference type="Pfam" id="PF05007">
    <property type="entry name" value="Mannosyl_trans"/>
    <property type="match status" value="1"/>
</dbReference>
<dbReference type="PANTHER" id="PTHR12886:SF0">
    <property type="entry name" value="GPI MANNOSYLTRANSFERASE 1"/>
    <property type="match status" value="1"/>
</dbReference>
<feature type="transmembrane region" description="Helical" evidence="13">
    <location>
        <begin position="363"/>
        <end position="383"/>
    </location>
</feature>
<name>A0A8C5Q5J3_9ANUR</name>
<comment type="pathway">
    <text evidence="2 13">Glycolipid biosynthesis; glycosylphosphatidylinositol-anchor biosynthesis.</text>
</comment>
<gene>
    <name evidence="14" type="primary">PIGM</name>
</gene>
<feature type="transmembrane region" description="Helical" evidence="13">
    <location>
        <begin position="291"/>
        <end position="315"/>
    </location>
</feature>
<accession>A0A8C5Q5J3</accession>
<evidence type="ECO:0000256" key="12">
    <source>
        <dbReference type="ARBA" id="ARBA00093608"/>
    </source>
</evidence>
<dbReference type="UniPathway" id="UPA00196"/>
<dbReference type="GO" id="GO:0051751">
    <property type="term" value="F:alpha-1,4-mannosyltransferase activity"/>
    <property type="evidence" value="ECO:0007669"/>
    <property type="project" value="InterPro"/>
</dbReference>
<evidence type="ECO:0000256" key="13">
    <source>
        <dbReference type="RuleBase" id="RU365064"/>
    </source>
</evidence>
<evidence type="ECO:0000256" key="4">
    <source>
        <dbReference type="ARBA" id="ARBA00022502"/>
    </source>
</evidence>
<keyword evidence="7 13" id="KW-0812">Transmembrane</keyword>